<gene>
    <name evidence="2 4" type="primary">fbxa-72</name>
    <name evidence="2" type="ORF">CELE_F31F4.15</name>
    <name evidence="4" type="ORF">F31F4.15</name>
</gene>
<dbReference type="Bgee" id="WBGene00017962">
    <property type="expression patterns" value="Expressed in adult organism and 2 other cell types or tissues"/>
</dbReference>
<dbReference type="AlphaFoldDB" id="A0A0K3ARZ7"/>
<reference evidence="2 3" key="1">
    <citation type="journal article" date="1998" name="Science">
        <title>Genome sequence of the nematode C. elegans: a platform for investigating biology.</title>
        <authorList>
            <consortium name="The C. elegans sequencing consortium"/>
            <person name="Sulson J.E."/>
            <person name="Waterston R."/>
        </authorList>
    </citation>
    <scope>NUCLEOTIDE SEQUENCE [LARGE SCALE GENOMIC DNA]</scope>
    <source>
        <strain evidence="2 3">Bristol N2</strain>
    </source>
</reference>
<dbReference type="KEGG" id="cel:CELE_F31F4.15"/>
<protein>
    <submittedName>
        <fullName evidence="2">DUF38 domain-containing protein</fullName>
    </submittedName>
</protein>
<sequence>MTLLSAHSSLLADFETCVRRSFFDHFFSLITCQNAATLYHLPFYKFLLSVAISVSISLKDFQINFRNMSDSDSDSSVEENSQDPKISLKMCHSLEAAVIEFGIRFDAIAYDMREDHIRFIYNHGPQIKYTEAENGGTTVKCNGQKRIEAENFVDRAFKDMKIALKNVETFEINNDTKEKYNIVKHFTKAFKSEESIHTKAMIFDRFSIRDTISILSRVYAQTLENIHMWHTDIRDFDQFERMIEMDQWKNAKKCTIWESSFDTKYTENLFHFDSFTIYQMSSSLKTQLAIKIRDDVMTRSTFEYCNLRYYETVYTNSLEIAKVFKPDYEGGADFEIEYDNGSNKFKIEFKVSCSPHSFTIKRC</sequence>
<dbReference type="Proteomes" id="UP000001940">
    <property type="component" value="Chromosome V"/>
</dbReference>
<dbReference type="InterPro" id="IPR002900">
    <property type="entry name" value="DUF38/FTH_CAE_spp"/>
</dbReference>
<keyword evidence="3" id="KW-1185">Reference proteome</keyword>
<keyword evidence="5" id="KW-1267">Proteomics identification</keyword>
<dbReference type="PaxDb" id="6239-F31F4.15"/>
<evidence type="ECO:0000259" key="1">
    <source>
        <dbReference type="Pfam" id="PF01827"/>
    </source>
</evidence>
<dbReference type="AGR" id="WB:WBGene00017962"/>
<organism evidence="2 3">
    <name type="scientific">Caenorhabditis elegans</name>
    <dbReference type="NCBI Taxonomy" id="6239"/>
    <lineage>
        <taxon>Eukaryota</taxon>
        <taxon>Metazoa</taxon>
        <taxon>Ecdysozoa</taxon>
        <taxon>Nematoda</taxon>
        <taxon>Chromadorea</taxon>
        <taxon>Rhabditida</taxon>
        <taxon>Rhabditina</taxon>
        <taxon>Rhabditomorpha</taxon>
        <taxon>Rhabditoidea</taxon>
        <taxon>Rhabditidae</taxon>
        <taxon>Peloderinae</taxon>
        <taxon>Caenorhabditis</taxon>
    </lineage>
</organism>
<name>A0A0K3ARZ7_CAEEL</name>
<proteinExistence type="evidence at protein level"/>
<accession>A0A0K3ARZ7</accession>
<dbReference type="PANTHER" id="PTHR23015">
    <property type="entry name" value="UNCHARACTERIZED C.ELEGANS PROTEIN"/>
    <property type="match status" value="1"/>
</dbReference>
<dbReference type="ExpressionAtlas" id="A0A0K3ARZ7">
    <property type="expression patterns" value="baseline and differential"/>
</dbReference>
<dbReference type="CTD" id="185173"/>
<dbReference type="PANTHER" id="PTHR23015:SF4">
    <property type="entry name" value="DUF38 DOMAIN-CONTAINING PROTEIN-RELATED"/>
    <property type="match status" value="1"/>
</dbReference>
<dbReference type="Pfam" id="PF01827">
    <property type="entry name" value="FTH"/>
    <property type="match status" value="1"/>
</dbReference>
<dbReference type="WormBase" id="F31F4.15a">
    <property type="protein sequence ID" value="CE50796"/>
    <property type="gene ID" value="WBGene00017962"/>
    <property type="gene designation" value="fbxa-72"/>
</dbReference>
<dbReference type="GeneID" id="185173"/>
<dbReference type="RefSeq" id="NP_001300092.1">
    <property type="nucleotide sequence ID" value="NM_001313163.5"/>
</dbReference>
<evidence type="ECO:0000313" key="2">
    <source>
        <dbReference type="EMBL" id="CTQ86791.1"/>
    </source>
</evidence>
<evidence type="ECO:0007829" key="5">
    <source>
        <dbReference type="PeptideAtlas" id="A0A0K3ARZ7"/>
    </source>
</evidence>
<evidence type="ECO:0000313" key="3">
    <source>
        <dbReference type="Proteomes" id="UP000001940"/>
    </source>
</evidence>
<dbReference type="InParanoid" id="A0A0K3ARZ7"/>
<feature type="domain" description="DUF38" evidence="1">
    <location>
        <begin position="181"/>
        <end position="327"/>
    </location>
</feature>
<dbReference type="InterPro" id="IPR040161">
    <property type="entry name" value="FB224"/>
</dbReference>
<evidence type="ECO:0000313" key="4">
    <source>
        <dbReference type="WormBase" id="F31F4.15a"/>
    </source>
</evidence>
<dbReference type="EMBL" id="BX284605">
    <property type="protein sequence ID" value="CTQ86791.1"/>
    <property type="molecule type" value="Genomic_DNA"/>
</dbReference>